<keyword evidence="3" id="KW-1185">Reference proteome</keyword>
<proteinExistence type="predicted"/>
<reference evidence="3" key="1">
    <citation type="journal article" date="2019" name="Int. J. Syst. Evol. Microbiol.">
        <title>The Global Catalogue of Microorganisms (GCM) 10K type strain sequencing project: providing services to taxonomists for standard genome sequencing and annotation.</title>
        <authorList>
            <consortium name="The Broad Institute Genomics Platform"/>
            <consortium name="The Broad Institute Genome Sequencing Center for Infectious Disease"/>
            <person name="Wu L."/>
            <person name="Ma J."/>
        </authorList>
    </citation>
    <scope>NUCLEOTIDE SEQUENCE [LARGE SCALE GENOMIC DNA]</scope>
    <source>
        <strain evidence="3">CGMCC 1.6784</strain>
    </source>
</reference>
<sequence>MTKPKRPRDPNQLAKMMIDIATGEIDQPEQSPTVQRASKAGMVGGPARAKALTPAQRSEIASIAASARWKQS</sequence>
<evidence type="ECO:0000313" key="2">
    <source>
        <dbReference type="EMBL" id="GGN62512.1"/>
    </source>
</evidence>
<accession>A0ABQ2K1V9</accession>
<evidence type="ECO:0000313" key="3">
    <source>
        <dbReference type="Proteomes" id="UP000605099"/>
    </source>
</evidence>
<evidence type="ECO:0000256" key="1">
    <source>
        <dbReference type="SAM" id="MobiDB-lite"/>
    </source>
</evidence>
<name>A0ABQ2K1V9_9SPHN</name>
<protein>
    <recommendedName>
        <fullName evidence="4">Histone H1</fullName>
    </recommendedName>
</protein>
<dbReference type="EMBL" id="BMLK01000048">
    <property type="protein sequence ID" value="GGN62512.1"/>
    <property type="molecule type" value="Genomic_DNA"/>
</dbReference>
<comment type="caution">
    <text evidence="2">The sequence shown here is derived from an EMBL/GenBank/DDBJ whole genome shotgun (WGS) entry which is preliminary data.</text>
</comment>
<dbReference type="Proteomes" id="UP000605099">
    <property type="component" value="Unassembled WGS sequence"/>
</dbReference>
<organism evidence="2 3">
    <name type="scientific">Novosphingobium indicum</name>
    <dbReference type="NCBI Taxonomy" id="462949"/>
    <lineage>
        <taxon>Bacteria</taxon>
        <taxon>Pseudomonadati</taxon>
        <taxon>Pseudomonadota</taxon>
        <taxon>Alphaproteobacteria</taxon>
        <taxon>Sphingomonadales</taxon>
        <taxon>Sphingomonadaceae</taxon>
        <taxon>Novosphingobium</taxon>
    </lineage>
</organism>
<dbReference type="RefSeq" id="WP_188823765.1">
    <property type="nucleotide sequence ID" value="NZ_BMLK01000048.1"/>
</dbReference>
<gene>
    <name evidence="2" type="ORF">GCM10011349_46270</name>
</gene>
<feature type="region of interest" description="Disordered" evidence="1">
    <location>
        <begin position="25"/>
        <end position="54"/>
    </location>
</feature>
<evidence type="ECO:0008006" key="4">
    <source>
        <dbReference type="Google" id="ProtNLM"/>
    </source>
</evidence>